<protein>
    <submittedName>
        <fullName evidence="1">Uncharacterized protein</fullName>
    </submittedName>
</protein>
<dbReference type="Proteomes" id="UP001177023">
    <property type="component" value="Unassembled WGS sequence"/>
</dbReference>
<proteinExistence type="predicted"/>
<evidence type="ECO:0000313" key="1">
    <source>
        <dbReference type="EMBL" id="CAJ0579244.1"/>
    </source>
</evidence>
<gene>
    <name evidence="1" type="ORF">MSPICULIGERA_LOCUS17471</name>
</gene>
<evidence type="ECO:0000313" key="2">
    <source>
        <dbReference type="Proteomes" id="UP001177023"/>
    </source>
</evidence>
<accession>A0AA36G4K3</accession>
<sequence length="119" mass="13230">MLARIRAANEKIGRKYIALTFEELSKKVNALDTKKIPQLKAKVLDAETEFQRVATSIGRRLAVENEGRQNTDRTTKYGQLFGLLDEFAIQPRILNASELCCGGPKPSPNRGAATAHCWT</sequence>
<reference evidence="1" key="1">
    <citation type="submission" date="2023-06" db="EMBL/GenBank/DDBJ databases">
        <authorList>
            <person name="Delattre M."/>
        </authorList>
    </citation>
    <scope>NUCLEOTIDE SEQUENCE</scope>
    <source>
        <strain evidence="1">AF72</strain>
    </source>
</reference>
<dbReference type="EMBL" id="CATQJA010002656">
    <property type="protein sequence ID" value="CAJ0579244.1"/>
    <property type="molecule type" value="Genomic_DNA"/>
</dbReference>
<dbReference type="AlphaFoldDB" id="A0AA36G4K3"/>
<keyword evidence="2" id="KW-1185">Reference proteome</keyword>
<comment type="caution">
    <text evidence="1">The sequence shown here is derived from an EMBL/GenBank/DDBJ whole genome shotgun (WGS) entry which is preliminary data.</text>
</comment>
<feature type="non-terminal residue" evidence="1">
    <location>
        <position position="119"/>
    </location>
</feature>
<name>A0AA36G4K3_9BILA</name>
<organism evidence="1 2">
    <name type="scientific">Mesorhabditis spiculigera</name>
    <dbReference type="NCBI Taxonomy" id="96644"/>
    <lineage>
        <taxon>Eukaryota</taxon>
        <taxon>Metazoa</taxon>
        <taxon>Ecdysozoa</taxon>
        <taxon>Nematoda</taxon>
        <taxon>Chromadorea</taxon>
        <taxon>Rhabditida</taxon>
        <taxon>Rhabditina</taxon>
        <taxon>Rhabditomorpha</taxon>
        <taxon>Rhabditoidea</taxon>
        <taxon>Rhabditidae</taxon>
        <taxon>Mesorhabditinae</taxon>
        <taxon>Mesorhabditis</taxon>
    </lineage>
</organism>